<sequence length="148" mass="16634">MWRVSTAPLILLAVLANAADLEEQVYDLPEGEYPDDETLLGIVSQAQHVSAKRDFDNGMPGVLRFGKREDIVKKEVPGVFRFGKRSNKKSVPGVLRFGKRSVPGVLRFGKREMPGVLRFGKRSTPGVLRYGKRHDIPGVMRYHLKCDN</sequence>
<evidence type="ECO:0000256" key="5">
    <source>
        <dbReference type="ARBA" id="ARBA00022815"/>
    </source>
</evidence>
<evidence type="ECO:0000313" key="9">
    <source>
        <dbReference type="Proteomes" id="UP000024635"/>
    </source>
</evidence>
<evidence type="ECO:0000256" key="6">
    <source>
        <dbReference type="ARBA" id="ARBA00023320"/>
    </source>
</evidence>
<keyword evidence="9" id="KW-1185">Reference proteome</keyword>
<keyword evidence="7" id="KW-0732">Signal</keyword>
<comment type="caution">
    <text evidence="8">The sequence shown here is derived from an EMBL/GenBank/DDBJ whole genome shotgun (WGS) entry which is preliminary data.</text>
</comment>
<accession>A0A016WH59</accession>
<feature type="signal peptide" evidence="7">
    <location>
        <begin position="1"/>
        <end position="18"/>
    </location>
</feature>
<gene>
    <name evidence="8" type="primary">Acey_s0673.g1392</name>
    <name evidence="8" type="synonym">Acey-flp-18</name>
    <name evidence="8" type="ORF">Y032_0673g1392</name>
</gene>
<evidence type="ECO:0000256" key="2">
    <source>
        <dbReference type="ARBA" id="ARBA00006356"/>
    </source>
</evidence>
<protein>
    <submittedName>
        <fullName evidence="8">Uncharacterized protein</fullName>
    </submittedName>
</protein>
<keyword evidence="5" id="KW-0027">Amidation</keyword>
<name>A0A016WH59_9BILA</name>
<dbReference type="PANTHER" id="PTHR20986:SF17">
    <property type="entry name" value="FMRFAMIDE-LIKE NEUROPEPTIDE 18"/>
    <property type="match status" value="1"/>
</dbReference>
<dbReference type="Proteomes" id="UP000024635">
    <property type="component" value="Unassembled WGS sequence"/>
</dbReference>
<keyword evidence="4" id="KW-0165">Cleavage on pair of basic residues</keyword>
<evidence type="ECO:0000256" key="1">
    <source>
        <dbReference type="ARBA" id="ARBA00004613"/>
    </source>
</evidence>
<evidence type="ECO:0000256" key="3">
    <source>
        <dbReference type="ARBA" id="ARBA00022525"/>
    </source>
</evidence>
<dbReference type="EMBL" id="JARK01000273">
    <property type="protein sequence ID" value="EYC39139.1"/>
    <property type="molecule type" value="Genomic_DNA"/>
</dbReference>
<dbReference type="PANTHER" id="PTHR20986">
    <property type="entry name" value="FMRFAMIDE-RELATED PEPTIDES"/>
    <property type="match status" value="1"/>
</dbReference>
<evidence type="ECO:0000256" key="7">
    <source>
        <dbReference type="SAM" id="SignalP"/>
    </source>
</evidence>
<dbReference type="STRING" id="53326.A0A016WH59"/>
<comment type="subcellular location">
    <subcellularLocation>
        <location evidence="1">Secreted</location>
    </subcellularLocation>
</comment>
<dbReference type="AlphaFoldDB" id="A0A016WH59"/>
<dbReference type="OrthoDB" id="5773473at2759"/>
<feature type="chain" id="PRO_5001490728" evidence="7">
    <location>
        <begin position="19"/>
        <end position="148"/>
    </location>
</feature>
<dbReference type="InterPro" id="IPR051041">
    <property type="entry name" value="FMRFamide-related_np"/>
</dbReference>
<reference evidence="9" key="1">
    <citation type="journal article" date="2015" name="Nat. Genet.">
        <title>The genome and transcriptome of the zoonotic hookworm Ancylostoma ceylanicum identify infection-specific gene families.</title>
        <authorList>
            <person name="Schwarz E.M."/>
            <person name="Hu Y."/>
            <person name="Antoshechkin I."/>
            <person name="Miller M.M."/>
            <person name="Sternberg P.W."/>
            <person name="Aroian R.V."/>
        </authorList>
    </citation>
    <scope>NUCLEOTIDE SEQUENCE</scope>
    <source>
        <strain evidence="9">HY135</strain>
    </source>
</reference>
<evidence type="ECO:0000313" key="8">
    <source>
        <dbReference type="EMBL" id="EYC39139.1"/>
    </source>
</evidence>
<keyword evidence="6" id="KW-0527">Neuropeptide</keyword>
<dbReference type="GO" id="GO:0007218">
    <property type="term" value="P:neuropeptide signaling pathway"/>
    <property type="evidence" value="ECO:0007669"/>
    <property type="project" value="UniProtKB-KW"/>
</dbReference>
<proteinExistence type="inferred from homology"/>
<evidence type="ECO:0000256" key="4">
    <source>
        <dbReference type="ARBA" id="ARBA00022685"/>
    </source>
</evidence>
<dbReference type="GO" id="GO:0005576">
    <property type="term" value="C:extracellular region"/>
    <property type="evidence" value="ECO:0007669"/>
    <property type="project" value="UniProtKB-SubCell"/>
</dbReference>
<keyword evidence="3" id="KW-0964">Secreted</keyword>
<organism evidence="8 9">
    <name type="scientific">Ancylostoma ceylanicum</name>
    <dbReference type="NCBI Taxonomy" id="53326"/>
    <lineage>
        <taxon>Eukaryota</taxon>
        <taxon>Metazoa</taxon>
        <taxon>Ecdysozoa</taxon>
        <taxon>Nematoda</taxon>
        <taxon>Chromadorea</taxon>
        <taxon>Rhabditida</taxon>
        <taxon>Rhabditina</taxon>
        <taxon>Rhabditomorpha</taxon>
        <taxon>Strongyloidea</taxon>
        <taxon>Ancylostomatidae</taxon>
        <taxon>Ancylostomatinae</taxon>
        <taxon>Ancylostoma</taxon>
    </lineage>
</organism>
<comment type="similarity">
    <text evidence="2">Belongs to the FARP (FMRFamide related peptide) family.</text>
</comment>